<accession>A0ABT0YHQ5</accession>
<dbReference type="EMBL" id="JAMKFE010000001">
    <property type="protein sequence ID" value="MCM5678266.1"/>
    <property type="molecule type" value="Genomic_DNA"/>
</dbReference>
<evidence type="ECO:0000313" key="2">
    <source>
        <dbReference type="Proteomes" id="UP001165541"/>
    </source>
</evidence>
<dbReference type="InterPro" id="IPR046505">
    <property type="entry name" value="DUF6683"/>
</dbReference>
<sequence>MPPHVQRQQATQILAADIGRLLQQTLQRFAASESEAPQLWVDAAAPPIAPARLARMHPGGRKAQQQAEQLYLRCLSQYRQSVRPQDLRRGQDDVAAALAFFVAASCRAHQGVEVEAAALRAVERQMGRILCLSERWHGAELTEKQCYVEQSAVLGVLMADSWTQARPAGGAAVSNVRRAARSYLGQLVGLDPARITLGPQGLALRDAITH</sequence>
<comment type="caution">
    <text evidence="1">The sequence shown here is derived from an EMBL/GenBank/DDBJ whole genome shotgun (WGS) entry which is preliminary data.</text>
</comment>
<reference evidence="1" key="1">
    <citation type="submission" date="2022-05" db="EMBL/GenBank/DDBJ databases">
        <title>Schlegelella sp. nov., isolated from mangrove soil.</title>
        <authorList>
            <person name="Liu Y."/>
            <person name="Ge X."/>
            <person name="Liu W."/>
        </authorList>
    </citation>
    <scope>NUCLEOTIDE SEQUENCE</scope>
    <source>
        <strain evidence="1">S2-27</strain>
    </source>
</reference>
<name>A0ABT0YHQ5_9BURK</name>
<proteinExistence type="predicted"/>
<keyword evidence="2" id="KW-1185">Reference proteome</keyword>
<dbReference type="Pfam" id="PF20388">
    <property type="entry name" value="DUF6683"/>
    <property type="match status" value="1"/>
</dbReference>
<dbReference type="Proteomes" id="UP001165541">
    <property type="component" value="Unassembled WGS sequence"/>
</dbReference>
<protein>
    <submittedName>
        <fullName evidence="1">Uncharacterized protein</fullName>
    </submittedName>
</protein>
<gene>
    <name evidence="1" type="ORF">M8A51_01845</name>
</gene>
<organism evidence="1 2">
    <name type="scientific">Caldimonas mangrovi</name>
    <dbReference type="NCBI Taxonomy" id="2944811"/>
    <lineage>
        <taxon>Bacteria</taxon>
        <taxon>Pseudomonadati</taxon>
        <taxon>Pseudomonadota</taxon>
        <taxon>Betaproteobacteria</taxon>
        <taxon>Burkholderiales</taxon>
        <taxon>Sphaerotilaceae</taxon>
        <taxon>Caldimonas</taxon>
    </lineage>
</organism>
<evidence type="ECO:0000313" key="1">
    <source>
        <dbReference type="EMBL" id="MCM5678266.1"/>
    </source>
</evidence>